<dbReference type="PANTHER" id="PTHR43328">
    <property type="entry name" value="ACETYLTRANSFERASE-RELATED"/>
    <property type="match status" value="1"/>
</dbReference>
<evidence type="ECO:0000259" key="1">
    <source>
        <dbReference type="PROSITE" id="PS51186"/>
    </source>
</evidence>
<dbReference type="Proteomes" id="UP000310477">
    <property type="component" value="Unassembled WGS sequence"/>
</dbReference>
<keyword evidence="3" id="KW-1185">Reference proteome</keyword>
<dbReference type="EMBL" id="SWBO01000010">
    <property type="protein sequence ID" value="TKB98046.1"/>
    <property type="molecule type" value="Genomic_DNA"/>
</dbReference>
<dbReference type="Pfam" id="PF13302">
    <property type="entry name" value="Acetyltransf_3"/>
    <property type="match status" value="1"/>
</dbReference>
<evidence type="ECO:0000313" key="2">
    <source>
        <dbReference type="EMBL" id="TKB98046.1"/>
    </source>
</evidence>
<accession>A0A4U1BZR4</accession>
<dbReference type="RefSeq" id="WP_136877970.1">
    <property type="nucleotide sequence ID" value="NZ_SWBO01000010.1"/>
</dbReference>
<dbReference type="SUPFAM" id="SSF55729">
    <property type="entry name" value="Acyl-CoA N-acyltransferases (Nat)"/>
    <property type="match status" value="1"/>
</dbReference>
<dbReference type="AlphaFoldDB" id="A0A4U1BZR4"/>
<dbReference type="PANTHER" id="PTHR43328:SF1">
    <property type="entry name" value="N-ACETYLTRANSFERASE DOMAIN-CONTAINING PROTEIN"/>
    <property type="match status" value="1"/>
</dbReference>
<comment type="caution">
    <text evidence="2">The sequence shown here is derived from an EMBL/GenBank/DDBJ whole genome shotgun (WGS) entry which is preliminary data.</text>
</comment>
<dbReference type="InterPro" id="IPR016181">
    <property type="entry name" value="Acyl_CoA_acyltransferase"/>
</dbReference>
<organism evidence="2 3">
    <name type="scientific">Pedobacter cryotolerans</name>
    <dbReference type="NCBI Taxonomy" id="2571270"/>
    <lineage>
        <taxon>Bacteria</taxon>
        <taxon>Pseudomonadati</taxon>
        <taxon>Bacteroidota</taxon>
        <taxon>Sphingobacteriia</taxon>
        <taxon>Sphingobacteriales</taxon>
        <taxon>Sphingobacteriaceae</taxon>
        <taxon>Pedobacter</taxon>
    </lineage>
</organism>
<dbReference type="OrthoDB" id="9811523at2"/>
<name>A0A4U1BZR4_9SPHI</name>
<dbReference type="PROSITE" id="PS51186">
    <property type="entry name" value="GNAT"/>
    <property type="match status" value="1"/>
</dbReference>
<dbReference type="Gene3D" id="3.40.630.30">
    <property type="match status" value="1"/>
</dbReference>
<keyword evidence="2" id="KW-0808">Transferase</keyword>
<dbReference type="InterPro" id="IPR000182">
    <property type="entry name" value="GNAT_dom"/>
</dbReference>
<reference evidence="2 3" key="1">
    <citation type="submission" date="2019-04" db="EMBL/GenBank/DDBJ databases">
        <title>Pedobacter sp. AR-2-6 sp. nov., isolated from Arctic soil.</title>
        <authorList>
            <person name="Dahal R.H."/>
            <person name="Kim D.-U."/>
        </authorList>
    </citation>
    <scope>NUCLEOTIDE SEQUENCE [LARGE SCALE GENOMIC DNA]</scope>
    <source>
        <strain evidence="2 3">AR-2-6</strain>
    </source>
</reference>
<protein>
    <submittedName>
        <fullName evidence="2">GNAT family N-acetyltransferase</fullName>
    </submittedName>
</protein>
<proteinExistence type="predicted"/>
<gene>
    <name evidence="2" type="ORF">FA045_15410</name>
</gene>
<dbReference type="GO" id="GO:0016747">
    <property type="term" value="F:acyltransferase activity, transferring groups other than amino-acyl groups"/>
    <property type="evidence" value="ECO:0007669"/>
    <property type="project" value="InterPro"/>
</dbReference>
<sequence>MQFELRPFQSSDLNSLVKHANNYNIAKNLSNKFEFPYTIDHGIAFINLALSAITPEIFAITINNEVVGSIGVHPKTDIHCKNAEIGYWIGEEFWGNGIVPEAVKLMVNYGFKTFDITRIYASTYDINLKSRRVLEKAGFSLEAELKETLYKNGTFYDEVVYAIRKPNTI</sequence>
<feature type="domain" description="N-acetyltransferase" evidence="1">
    <location>
        <begin position="3"/>
        <end position="166"/>
    </location>
</feature>
<evidence type="ECO:0000313" key="3">
    <source>
        <dbReference type="Proteomes" id="UP000310477"/>
    </source>
</evidence>